<dbReference type="VEuPathDB" id="FungiDB:AFUB_022310"/>
<dbReference type="PROSITE" id="PS50181">
    <property type="entry name" value="FBOX"/>
    <property type="match status" value="1"/>
</dbReference>
<dbReference type="EMBL" id="DS499595">
    <property type="protein sequence ID" value="EDP54179.1"/>
    <property type="molecule type" value="Genomic_DNA"/>
</dbReference>
<dbReference type="InterPro" id="IPR001810">
    <property type="entry name" value="F-box_dom"/>
</dbReference>
<reference evidence="2 3" key="1">
    <citation type="journal article" date="2008" name="PLoS Genet.">
        <title>Genomic islands in the pathogenic filamentous fungus Aspergillus fumigatus.</title>
        <authorList>
            <person name="Fedorova N.D."/>
            <person name="Khaldi N."/>
            <person name="Joardar V.S."/>
            <person name="Maiti R."/>
            <person name="Amedeo P."/>
            <person name="Anderson M.J."/>
            <person name="Crabtree J."/>
            <person name="Silva J.C."/>
            <person name="Badger J.H."/>
            <person name="Albarraq A."/>
            <person name="Angiuoli S."/>
            <person name="Bussey H."/>
            <person name="Bowyer P."/>
            <person name="Cotty P.J."/>
            <person name="Dyer P.S."/>
            <person name="Egan A."/>
            <person name="Galens K."/>
            <person name="Fraser-Liggett C.M."/>
            <person name="Haas B.J."/>
            <person name="Inman J.M."/>
            <person name="Kent R."/>
            <person name="Lemieux S."/>
            <person name="Malavazi I."/>
            <person name="Orvis J."/>
            <person name="Roemer T."/>
            <person name="Ronning C.M."/>
            <person name="Sundaram J.P."/>
            <person name="Sutton G."/>
            <person name="Turner G."/>
            <person name="Venter J.C."/>
            <person name="White O.R."/>
            <person name="Whitty B.R."/>
            <person name="Youngman P."/>
            <person name="Wolfe K.H."/>
            <person name="Goldman G.H."/>
            <person name="Wortman J.R."/>
            <person name="Jiang B."/>
            <person name="Denning D.W."/>
            <person name="Nierman W.C."/>
        </authorList>
    </citation>
    <scope>NUCLEOTIDE SEQUENCE [LARGE SCALE GENOMIC DNA]</scope>
    <source>
        <strain evidence="3">CBS 144.89 / FGSC A1163 / CEA10</strain>
    </source>
</reference>
<feature type="domain" description="F-box" evidence="1">
    <location>
        <begin position="1"/>
        <end position="46"/>
    </location>
</feature>
<evidence type="ECO:0000313" key="2">
    <source>
        <dbReference type="EMBL" id="EDP54179.1"/>
    </source>
</evidence>
<dbReference type="AlphaFoldDB" id="B0XVH9"/>
<dbReference type="Proteomes" id="UP000001699">
    <property type="component" value="Unassembled WGS sequence"/>
</dbReference>
<protein>
    <submittedName>
        <fullName evidence="2">F-box domain protein</fullName>
    </submittedName>
</protein>
<dbReference type="InterPro" id="IPR036047">
    <property type="entry name" value="F-box-like_dom_sf"/>
</dbReference>
<proteinExistence type="predicted"/>
<dbReference type="SUPFAM" id="SSF81383">
    <property type="entry name" value="F-box domain"/>
    <property type="match status" value="1"/>
</dbReference>
<evidence type="ECO:0000313" key="3">
    <source>
        <dbReference type="Proteomes" id="UP000001699"/>
    </source>
</evidence>
<gene>
    <name evidence="2" type="ORF">AFUB_022310</name>
</gene>
<dbReference type="HOGENOM" id="CLU_2426598_0_0_1"/>
<organism evidence="2 3">
    <name type="scientific">Aspergillus fumigatus (strain CBS 144.89 / FGSC A1163 / CEA10)</name>
    <name type="common">Neosartorya fumigata</name>
    <dbReference type="NCBI Taxonomy" id="451804"/>
    <lineage>
        <taxon>Eukaryota</taxon>
        <taxon>Fungi</taxon>
        <taxon>Dikarya</taxon>
        <taxon>Ascomycota</taxon>
        <taxon>Pezizomycotina</taxon>
        <taxon>Eurotiomycetes</taxon>
        <taxon>Eurotiomycetidae</taxon>
        <taxon>Eurotiales</taxon>
        <taxon>Aspergillaceae</taxon>
        <taxon>Aspergillus</taxon>
        <taxon>Aspergillus subgen. Fumigati</taxon>
    </lineage>
</organism>
<evidence type="ECO:0000259" key="1">
    <source>
        <dbReference type="PROSITE" id="PS50181"/>
    </source>
</evidence>
<accession>B0XVH9</accession>
<name>B0XVH9_ASPFC</name>
<keyword evidence="3" id="KW-1185">Reference proteome</keyword>
<dbReference type="Pfam" id="PF12937">
    <property type="entry name" value="F-box-like"/>
    <property type="match status" value="1"/>
</dbReference>
<sequence length="91" mass="10526">MVYFPSEIVDIIMSHVGPEDFYTLFQCALVNRQWSRAALRALYRKLRYGRFAFELKIIRLENYCNICAAVGWGKSSMTNNVTVGADRPKPF</sequence>